<dbReference type="AlphaFoldDB" id="A0A8X8DEA6"/>
<comment type="similarity">
    <text evidence="2">Belongs to the NPR1-interactor family.</text>
</comment>
<dbReference type="GO" id="GO:0010112">
    <property type="term" value="P:regulation of systemic acquired resistance"/>
    <property type="evidence" value="ECO:0007669"/>
    <property type="project" value="InterPro"/>
</dbReference>
<dbReference type="Proteomes" id="UP000886885">
    <property type="component" value="Chromosome 2A"/>
</dbReference>
<name>A0A8X8DEA6_POPTO</name>
<evidence type="ECO:0000256" key="4">
    <source>
        <dbReference type="SAM" id="MobiDB-lite"/>
    </source>
</evidence>
<dbReference type="GO" id="GO:0005634">
    <property type="term" value="C:nucleus"/>
    <property type="evidence" value="ECO:0007669"/>
    <property type="project" value="UniProtKB-SubCell"/>
</dbReference>
<dbReference type="OrthoDB" id="1110691at2759"/>
<evidence type="ECO:0000313" key="5">
    <source>
        <dbReference type="EMBL" id="KAG6787009.1"/>
    </source>
</evidence>
<feature type="compositionally biased region" description="Basic and acidic residues" evidence="4">
    <location>
        <begin position="40"/>
        <end position="50"/>
    </location>
</feature>
<dbReference type="Pfam" id="PF15699">
    <property type="entry name" value="NPR1_interact"/>
    <property type="match status" value="1"/>
</dbReference>
<keyword evidence="6" id="KW-1185">Reference proteome</keyword>
<feature type="region of interest" description="Disordered" evidence="4">
    <location>
        <begin position="40"/>
        <end position="67"/>
    </location>
</feature>
<comment type="subcellular location">
    <subcellularLocation>
        <location evidence="1">Nucleus</location>
    </subcellularLocation>
</comment>
<dbReference type="PANTHER" id="PTHR33669:SF1">
    <property type="entry name" value="PROTEIN NIM1-INTERACTING 1"/>
    <property type="match status" value="1"/>
</dbReference>
<protein>
    <submittedName>
        <fullName evidence="5">Uncharacterized protein</fullName>
    </submittedName>
</protein>
<dbReference type="EMBL" id="JAAWWB010000003">
    <property type="protein sequence ID" value="KAG6787009.1"/>
    <property type="molecule type" value="Genomic_DNA"/>
</dbReference>
<accession>A0A8X8DEA6</accession>
<proteinExistence type="inferred from homology"/>
<evidence type="ECO:0000256" key="1">
    <source>
        <dbReference type="ARBA" id="ARBA00004123"/>
    </source>
</evidence>
<keyword evidence="3" id="KW-0539">Nucleus</keyword>
<dbReference type="InterPro" id="IPR031425">
    <property type="entry name" value="NPR1/NH1-interacting"/>
</dbReference>
<evidence type="ECO:0000313" key="6">
    <source>
        <dbReference type="Proteomes" id="UP000886885"/>
    </source>
</evidence>
<evidence type="ECO:0000256" key="2">
    <source>
        <dbReference type="ARBA" id="ARBA00009937"/>
    </source>
</evidence>
<comment type="caution">
    <text evidence="5">The sequence shown here is derived from an EMBL/GenBank/DDBJ whole genome shotgun (WGS) entry which is preliminary data.</text>
</comment>
<evidence type="ECO:0000256" key="3">
    <source>
        <dbReference type="ARBA" id="ARBA00023242"/>
    </source>
</evidence>
<dbReference type="PANTHER" id="PTHR33669">
    <property type="entry name" value="PROTEIN NEGATIVE REGULATOR OF RESISTANCE"/>
    <property type="match status" value="1"/>
</dbReference>
<reference evidence="5" key="1">
    <citation type="journal article" date="2020" name="bioRxiv">
        <title>Hybrid origin of Populus tomentosa Carr. identified through genome sequencing and phylogenomic analysis.</title>
        <authorList>
            <person name="An X."/>
            <person name="Gao K."/>
            <person name="Chen Z."/>
            <person name="Li J."/>
            <person name="Yang X."/>
            <person name="Yang X."/>
            <person name="Zhou J."/>
            <person name="Guo T."/>
            <person name="Zhao T."/>
            <person name="Huang S."/>
            <person name="Miao D."/>
            <person name="Khan W.U."/>
            <person name="Rao P."/>
            <person name="Ye M."/>
            <person name="Lei B."/>
            <person name="Liao W."/>
            <person name="Wang J."/>
            <person name="Ji L."/>
            <person name="Li Y."/>
            <person name="Guo B."/>
            <person name="Mustafa N.S."/>
            <person name="Li S."/>
            <person name="Yun Q."/>
            <person name="Keller S.R."/>
            <person name="Mao J."/>
            <person name="Zhang R."/>
            <person name="Strauss S.H."/>
        </authorList>
    </citation>
    <scope>NUCLEOTIDE SEQUENCE</scope>
    <source>
        <strain evidence="5">GM15</strain>
        <tissue evidence="5">Leaf</tissue>
    </source>
</reference>
<organism evidence="5 6">
    <name type="scientific">Populus tomentosa</name>
    <name type="common">Chinese white poplar</name>
    <dbReference type="NCBI Taxonomy" id="118781"/>
    <lineage>
        <taxon>Eukaryota</taxon>
        <taxon>Viridiplantae</taxon>
        <taxon>Streptophyta</taxon>
        <taxon>Embryophyta</taxon>
        <taxon>Tracheophyta</taxon>
        <taxon>Spermatophyta</taxon>
        <taxon>Magnoliopsida</taxon>
        <taxon>eudicotyledons</taxon>
        <taxon>Gunneridae</taxon>
        <taxon>Pentapetalae</taxon>
        <taxon>rosids</taxon>
        <taxon>fabids</taxon>
        <taxon>Malpighiales</taxon>
        <taxon>Salicaceae</taxon>
        <taxon>Saliceae</taxon>
        <taxon>Populus</taxon>
    </lineage>
</organism>
<sequence length="158" mass="18529">MENEKGEVSASNTGELDIEQEDQKIEQFFALIRRFQEARNRRKDELEEKQKKKKVRRLNDKEPQPSWVPSFEWEDFTEDIKFRRPPLIFPSPCNGKNVLDDKKPEEEDGLDLSLTLIVSWIERGYDSPPLALKSMYNMTLTLNDNMLANFHGEVLLKG</sequence>
<gene>
    <name evidence="5" type="ORF">POTOM_008635</name>
</gene>